<dbReference type="Proteomes" id="UP000481861">
    <property type="component" value="Unassembled WGS sequence"/>
</dbReference>
<dbReference type="InterPro" id="IPR001509">
    <property type="entry name" value="Epimerase_deHydtase"/>
</dbReference>
<organism evidence="4 5">
    <name type="scientific">Massariosphaeria phaeospora</name>
    <dbReference type="NCBI Taxonomy" id="100035"/>
    <lineage>
        <taxon>Eukaryota</taxon>
        <taxon>Fungi</taxon>
        <taxon>Dikarya</taxon>
        <taxon>Ascomycota</taxon>
        <taxon>Pezizomycotina</taxon>
        <taxon>Dothideomycetes</taxon>
        <taxon>Pleosporomycetidae</taxon>
        <taxon>Pleosporales</taxon>
        <taxon>Pleosporales incertae sedis</taxon>
        <taxon>Massariosphaeria</taxon>
    </lineage>
</organism>
<dbReference type="EMBL" id="JAADJZ010000007">
    <property type="protein sequence ID" value="KAF2873571.1"/>
    <property type="molecule type" value="Genomic_DNA"/>
</dbReference>
<gene>
    <name evidence="4" type="ORF">BDV95DRAFT_605065</name>
</gene>
<feature type="domain" description="NAD-dependent epimerase/dehydratase" evidence="3">
    <location>
        <begin position="6"/>
        <end position="261"/>
    </location>
</feature>
<keyword evidence="5" id="KW-1185">Reference proteome</keyword>
<sequence length="345" mass="38117">MVQEIILLTGATGNVGAVTLEHLLDAGHTVNIVIRRESVIPFFETKFSPAVASGKLCFTHIPDMTVPGVFDEAAASVTAIIHVATPLGPTNLLENLIRPTWTIDANILSAAGKSSTIKRIIVCGTILQAMRAPEDLANTTPTISDKSYNSVPFEIAQNSWVLAYQYAKTKAERNMWAWMEENRKEIGFDVVMLLVPSVTGRSPQVGFKPAEASGGIGEVYKRLWKGGDVDEMFPFFLDTDDVARIHVLSLDRTKVPGNERYLLAAHEIHDLRAVGLKLRAEHPELASRIPELQERPQKTADTFAKLDLSKTDRVFGKDWKSAYESVERTVFDIVKWEEENGGGSN</sequence>
<comment type="similarity">
    <text evidence="2">Belongs to the NAD(P)-dependent epimerase/dehydratase family. Dihydroflavonol-4-reductase subfamily.</text>
</comment>
<dbReference type="PANTHER" id="PTHR10366:SF564">
    <property type="entry name" value="STEROL-4-ALPHA-CARBOXYLATE 3-DEHYDROGENASE, DECARBOXYLATING"/>
    <property type="match status" value="1"/>
</dbReference>
<dbReference type="InterPro" id="IPR036291">
    <property type="entry name" value="NAD(P)-bd_dom_sf"/>
</dbReference>
<protein>
    <recommendedName>
        <fullName evidence="3">NAD-dependent epimerase/dehydratase domain-containing protein</fullName>
    </recommendedName>
</protein>
<dbReference type="Gene3D" id="3.40.50.720">
    <property type="entry name" value="NAD(P)-binding Rossmann-like Domain"/>
    <property type="match status" value="1"/>
</dbReference>
<reference evidence="4 5" key="1">
    <citation type="submission" date="2020-01" db="EMBL/GenBank/DDBJ databases">
        <authorList>
            <consortium name="DOE Joint Genome Institute"/>
            <person name="Haridas S."/>
            <person name="Albert R."/>
            <person name="Binder M."/>
            <person name="Bloem J."/>
            <person name="Labutti K."/>
            <person name="Salamov A."/>
            <person name="Andreopoulos B."/>
            <person name="Baker S.E."/>
            <person name="Barry K."/>
            <person name="Bills G."/>
            <person name="Bluhm B.H."/>
            <person name="Cannon C."/>
            <person name="Castanera R."/>
            <person name="Culley D.E."/>
            <person name="Daum C."/>
            <person name="Ezra D."/>
            <person name="Gonzalez J.B."/>
            <person name="Henrissat B."/>
            <person name="Kuo A."/>
            <person name="Liang C."/>
            <person name="Lipzen A."/>
            <person name="Lutzoni F."/>
            <person name="Magnuson J."/>
            <person name="Mondo S."/>
            <person name="Nolan M."/>
            <person name="Ohm R."/>
            <person name="Pangilinan J."/>
            <person name="Park H.-J.H."/>
            <person name="Ramirez L."/>
            <person name="Alfaro M."/>
            <person name="Sun H."/>
            <person name="Tritt A."/>
            <person name="Yoshinaga Y."/>
            <person name="Zwiers L.-H.L."/>
            <person name="Turgeon B.G."/>
            <person name="Goodwin S.B."/>
            <person name="Spatafora J.W."/>
            <person name="Crous P.W."/>
            <person name="Grigoriev I.V."/>
        </authorList>
    </citation>
    <scope>NUCLEOTIDE SEQUENCE [LARGE SCALE GENOMIC DNA]</scope>
    <source>
        <strain evidence="4 5">CBS 611.86</strain>
    </source>
</reference>
<keyword evidence="1" id="KW-0560">Oxidoreductase</keyword>
<dbReference type="PANTHER" id="PTHR10366">
    <property type="entry name" value="NAD DEPENDENT EPIMERASE/DEHYDRATASE"/>
    <property type="match status" value="1"/>
</dbReference>
<name>A0A7C8ICB3_9PLEO</name>
<proteinExistence type="inferred from homology"/>
<dbReference type="SUPFAM" id="SSF51735">
    <property type="entry name" value="NAD(P)-binding Rossmann-fold domains"/>
    <property type="match status" value="1"/>
</dbReference>
<dbReference type="Pfam" id="PF01370">
    <property type="entry name" value="Epimerase"/>
    <property type="match status" value="1"/>
</dbReference>
<accession>A0A7C8ICB3</accession>
<evidence type="ECO:0000256" key="2">
    <source>
        <dbReference type="ARBA" id="ARBA00023445"/>
    </source>
</evidence>
<dbReference type="OrthoDB" id="2735536at2759"/>
<dbReference type="AlphaFoldDB" id="A0A7C8ICB3"/>
<dbReference type="InterPro" id="IPR050425">
    <property type="entry name" value="NAD(P)_dehydrat-like"/>
</dbReference>
<evidence type="ECO:0000256" key="1">
    <source>
        <dbReference type="ARBA" id="ARBA00023002"/>
    </source>
</evidence>
<dbReference type="GO" id="GO:0016616">
    <property type="term" value="F:oxidoreductase activity, acting on the CH-OH group of donors, NAD or NADP as acceptor"/>
    <property type="evidence" value="ECO:0007669"/>
    <property type="project" value="TreeGrafter"/>
</dbReference>
<evidence type="ECO:0000313" key="4">
    <source>
        <dbReference type="EMBL" id="KAF2873571.1"/>
    </source>
</evidence>
<evidence type="ECO:0000259" key="3">
    <source>
        <dbReference type="Pfam" id="PF01370"/>
    </source>
</evidence>
<comment type="caution">
    <text evidence="4">The sequence shown here is derived from an EMBL/GenBank/DDBJ whole genome shotgun (WGS) entry which is preliminary data.</text>
</comment>
<evidence type="ECO:0000313" key="5">
    <source>
        <dbReference type="Proteomes" id="UP000481861"/>
    </source>
</evidence>